<dbReference type="STRING" id="413071.G9NAJ2"/>
<evidence type="ECO:0000256" key="6">
    <source>
        <dbReference type="ARBA" id="ARBA00023136"/>
    </source>
</evidence>
<dbReference type="HOGENOM" id="CLU_031471_3_1_1"/>
<gene>
    <name evidence="11" type="ORF">TRIVIDRAFT_40035</name>
</gene>
<dbReference type="InterPro" id="IPR015920">
    <property type="entry name" value="Cellobiose_DH-like_cyt"/>
</dbReference>
<evidence type="ECO:0000256" key="4">
    <source>
        <dbReference type="ARBA" id="ARBA00022982"/>
    </source>
</evidence>
<evidence type="ECO:0000256" key="5">
    <source>
        <dbReference type="ARBA" id="ARBA00022989"/>
    </source>
</evidence>
<keyword evidence="5 8" id="KW-1133">Transmembrane helix</keyword>
<keyword evidence="12" id="KW-1185">Reference proteome</keyword>
<dbReference type="GeneID" id="25793866"/>
<evidence type="ECO:0000313" key="12">
    <source>
        <dbReference type="Proteomes" id="UP000007115"/>
    </source>
</evidence>
<dbReference type="SUPFAM" id="SSF49344">
    <property type="entry name" value="CBD9-like"/>
    <property type="match status" value="1"/>
</dbReference>
<dbReference type="AlphaFoldDB" id="G9NAJ2"/>
<organism evidence="11 12">
    <name type="scientific">Hypocrea virens (strain Gv29-8 / FGSC 10586)</name>
    <name type="common">Gliocladium virens</name>
    <name type="synonym">Trichoderma virens</name>
    <dbReference type="NCBI Taxonomy" id="413071"/>
    <lineage>
        <taxon>Eukaryota</taxon>
        <taxon>Fungi</taxon>
        <taxon>Dikarya</taxon>
        <taxon>Ascomycota</taxon>
        <taxon>Pezizomycotina</taxon>
        <taxon>Sordariomycetes</taxon>
        <taxon>Hypocreomycetidae</taxon>
        <taxon>Hypocreales</taxon>
        <taxon>Hypocreaceae</taxon>
        <taxon>Trichoderma</taxon>
    </lineage>
</organism>
<keyword evidence="3 8" id="KW-0812">Transmembrane</keyword>
<reference evidence="11 12" key="1">
    <citation type="journal article" date="2011" name="Genome Biol.">
        <title>Comparative genome sequence analysis underscores mycoparasitism as the ancestral life style of Trichoderma.</title>
        <authorList>
            <person name="Kubicek C.P."/>
            <person name="Herrera-Estrella A."/>
            <person name="Seidl-Seiboth V."/>
            <person name="Martinez D.A."/>
            <person name="Druzhinina I.S."/>
            <person name="Thon M."/>
            <person name="Zeilinger S."/>
            <person name="Casas-Flores S."/>
            <person name="Horwitz B.A."/>
            <person name="Mukherjee P.K."/>
            <person name="Mukherjee M."/>
            <person name="Kredics L."/>
            <person name="Alcaraz L.D."/>
            <person name="Aerts A."/>
            <person name="Antal Z."/>
            <person name="Atanasova L."/>
            <person name="Cervantes-Badillo M.G."/>
            <person name="Challacombe J."/>
            <person name="Chertkov O."/>
            <person name="McCluskey K."/>
            <person name="Coulpier F."/>
            <person name="Deshpande N."/>
            <person name="von Doehren H."/>
            <person name="Ebbole D.J."/>
            <person name="Esquivel-Naranjo E.U."/>
            <person name="Fekete E."/>
            <person name="Flipphi M."/>
            <person name="Glaser F."/>
            <person name="Gomez-Rodriguez E.Y."/>
            <person name="Gruber S."/>
            <person name="Han C."/>
            <person name="Henrissat B."/>
            <person name="Hermosa R."/>
            <person name="Hernandez-Onate M."/>
            <person name="Karaffa L."/>
            <person name="Kosti I."/>
            <person name="Le Crom S."/>
            <person name="Lindquist E."/>
            <person name="Lucas S."/>
            <person name="Luebeck M."/>
            <person name="Luebeck P.S."/>
            <person name="Margeot A."/>
            <person name="Metz B."/>
            <person name="Misra M."/>
            <person name="Nevalainen H."/>
            <person name="Omann M."/>
            <person name="Packer N."/>
            <person name="Perrone G."/>
            <person name="Uresti-Rivera E.E."/>
            <person name="Salamov A."/>
            <person name="Schmoll M."/>
            <person name="Seiboth B."/>
            <person name="Shapiro H."/>
            <person name="Sukno S."/>
            <person name="Tamayo-Ramos J.A."/>
            <person name="Tisch D."/>
            <person name="Wiest A."/>
            <person name="Wilkinson H.H."/>
            <person name="Zhang M."/>
            <person name="Coutinho P.M."/>
            <person name="Kenerley C.M."/>
            <person name="Monte E."/>
            <person name="Baker S.E."/>
            <person name="Grigoriev I.V."/>
        </authorList>
    </citation>
    <scope>NUCLEOTIDE SEQUENCE [LARGE SCALE GENOMIC DNA]</scope>
    <source>
        <strain evidence="12">Gv29-8 / FGSC 10586</strain>
    </source>
</reference>
<dbReference type="CDD" id="cd08760">
    <property type="entry name" value="Cyt_b561_FRRS1_like"/>
    <property type="match status" value="1"/>
</dbReference>
<comment type="subcellular location">
    <subcellularLocation>
        <location evidence="1">Membrane</location>
    </subcellularLocation>
</comment>
<dbReference type="CDD" id="cd09630">
    <property type="entry name" value="CDH_like_cytochrome"/>
    <property type="match status" value="1"/>
</dbReference>
<evidence type="ECO:0000313" key="11">
    <source>
        <dbReference type="EMBL" id="EHK15853.1"/>
    </source>
</evidence>
<evidence type="ECO:0000256" key="3">
    <source>
        <dbReference type="ARBA" id="ARBA00022692"/>
    </source>
</evidence>
<evidence type="ECO:0000256" key="7">
    <source>
        <dbReference type="SAM" id="MobiDB-lite"/>
    </source>
</evidence>
<dbReference type="Proteomes" id="UP000007115">
    <property type="component" value="Unassembled WGS sequence"/>
</dbReference>
<dbReference type="VEuPathDB" id="FungiDB:TRIVIDRAFT_40035"/>
<evidence type="ECO:0000256" key="9">
    <source>
        <dbReference type="SAM" id="SignalP"/>
    </source>
</evidence>
<dbReference type="GO" id="GO:0016020">
    <property type="term" value="C:membrane"/>
    <property type="evidence" value="ECO:0007669"/>
    <property type="project" value="UniProtKB-SubCell"/>
</dbReference>
<dbReference type="OrthoDB" id="19261at2759"/>
<feature type="transmembrane region" description="Helical" evidence="8">
    <location>
        <begin position="382"/>
        <end position="404"/>
    </location>
</feature>
<comment type="caution">
    <text evidence="11">The sequence shown here is derived from an EMBL/GenBank/DDBJ whole genome shotgun (WGS) entry which is preliminary data.</text>
</comment>
<accession>G9NAJ2</accession>
<dbReference type="RefSeq" id="XP_013950065.1">
    <property type="nucleotide sequence ID" value="XM_014094590.1"/>
</dbReference>
<feature type="compositionally biased region" description="Acidic residues" evidence="7">
    <location>
        <begin position="431"/>
        <end position="442"/>
    </location>
</feature>
<dbReference type="Pfam" id="PF16010">
    <property type="entry name" value="CDH-cyt"/>
    <property type="match status" value="1"/>
</dbReference>
<keyword evidence="6 8" id="KW-0472">Membrane</keyword>
<keyword evidence="4" id="KW-0249">Electron transport</keyword>
<dbReference type="PANTHER" id="PTHR47797:SF3">
    <property type="entry name" value="CYTOCHROME B561 DOMAIN-CONTAINING PROTEIN"/>
    <property type="match status" value="1"/>
</dbReference>
<feature type="domain" description="Cytochrome b561" evidence="10">
    <location>
        <begin position="256"/>
        <end position="374"/>
    </location>
</feature>
<dbReference type="Gene3D" id="1.20.120.1770">
    <property type="match status" value="1"/>
</dbReference>
<dbReference type="InterPro" id="IPR006593">
    <property type="entry name" value="Cyt_b561/ferric_Rdtase_TM"/>
</dbReference>
<keyword evidence="2" id="KW-0813">Transport</keyword>
<feature type="transmembrane region" description="Helical" evidence="8">
    <location>
        <begin position="256"/>
        <end position="276"/>
    </location>
</feature>
<dbReference type="EMBL" id="ABDF02000091">
    <property type="protein sequence ID" value="EHK15853.1"/>
    <property type="molecule type" value="Genomic_DNA"/>
</dbReference>
<feature type="compositionally biased region" description="Basic and acidic residues" evidence="7">
    <location>
        <begin position="443"/>
        <end position="453"/>
    </location>
</feature>
<evidence type="ECO:0000256" key="2">
    <source>
        <dbReference type="ARBA" id="ARBA00022448"/>
    </source>
</evidence>
<dbReference type="InParanoid" id="G9NAJ2"/>
<evidence type="ECO:0000256" key="8">
    <source>
        <dbReference type="SAM" id="Phobius"/>
    </source>
</evidence>
<evidence type="ECO:0000259" key="10">
    <source>
        <dbReference type="SMART" id="SM00665"/>
    </source>
</evidence>
<name>G9NAJ2_HYPVG</name>
<evidence type="ECO:0000256" key="1">
    <source>
        <dbReference type="ARBA" id="ARBA00004370"/>
    </source>
</evidence>
<dbReference type="SMART" id="SM00665">
    <property type="entry name" value="B561"/>
    <property type="match status" value="1"/>
</dbReference>
<feature type="transmembrane region" description="Helical" evidence="8">
    <location>
        <begin position="288"/>
        <end position="307"/>
    </location>
</feature>
<feature type="transmembrane region" description="Helical" evidence="8">
    <location>
        <begin position="350"/>
        <end position="376"/>
    </location>
</feature>
<keyword evidence="9" id="KW-0732">Signal</keyword>
<dbReference type="TCDB" id="5.B.2.3.2">
    <property type="family name" value="the eukaryotic cytochrome b561 (cytb561) family"/>
</dbReference>
<dbReference type="OMA" id="KSFKYHW"/>
<protein>
    <recommendedName>
        <fullName evidence="10">Cytochrome b561 domain-containing protein</fullName>
    </recommendedName>
</protein>
<feature type="region of interest" description="Disordered" evidence="7">
    <location>
        <begin position="426"/>
        <end position="453"/>
    </location>
</feature>
<dbReference type="Gene3D" id="2.60.40.1210">
    <property type="entry name" value="Cellobiose dehydrogenase, cytochrome domain"/>
    <property type="match status" value="1"/>
</dbReference>
<sequence>MFSLQRLLLHLLFLLATVSATPSQYCLFGLPRDDIDFCMAVSLYHNHSTSAHDVYLSMAVRRSTTSNGTSLGWTAIGTGHKMAGSLMFVLYGDPEASETKPTLSVRTVKDGHSSPAQVTQQDTGKQLDLRISETSWKKAKDDVYVATASVVCYACSEWMGAEISPESVSQPWIWAWNKKQDMKTFSPDEQLAIHSVVDGFGYFYVDMKAATSHHADGFPAFNVTGEDSNIGTSNRPIKEEKTGLWQKLLSRPLAHLHGFFMMTAFLLLFPVGAVAIRSGSEKSFKYHWVIQATAIVSALSGAFVAVAMSDKVFGSPHQIAGFVIISLLLVQAVLGWRHHVDFIRIFRRTWISYAHISLGFVVLASGWANVITGLVLYGFSKFGIVMVALLILLEAVGVGAWSYLARRRSLTKGALHKETPESSAAYFALEDIPESDEEDDAAEERGLMQKRND</sequence>
<dbReference type="PANTHER" id="PTHR47797">
    <property type="entry name" value="DEHYDROGENASE, PUTATIVE (AFU_ORTHOLOGUE AFUA_8G05805)-RELATED"/>
    <property type="match status" value="1"/>
</dbReference>
<proteinExistence type="predicted"/>
<dbReference type="eggNOG" id="ENOG502SQWM">
    <property type="taxonomic scope" value="Eukaryota"/>
</dbReference>
<feature type="signal peptide" evidence="9">
    <location>
        <begin position="1"/>
        <end position="20"/>
    </location>
</feature>
<feature type="transmembrane region" description="Helical" evidence="8">
    <location>
        <begin position="319"/>
        <end position="338"/>
    </location>
</feature>
<feature type="chain" id="PRO_5003524246" description="Cytochrome b561 domain-containing protein" evidence="9">
    <location>
        <begin position="21"/>
        <end position="453"/>
    </location>
</feature>